<dbReference type="Proteomes" id="UP001595445">
    <property type="component" value="Unassembled WGS sequence"/>
</dbReference>
<dbReference type="Gene3D" id="1.10.10.10">
    <property type="entry name" value="Winged helix-like DNA-binding domain superfamily/Winged helix DNA-binding domain"/>
    <property type="match status" value="1"/>
</dbReference>
<proteinExistence type="predicted"/>
<evidence type="ECO:0000256" key="3">
    <source>
        <dbReference type="ARBA" id="ARBA00023163"/>
    </source>
</evidence>
<dbReference type="CDD" id="cd06170">
    <property type="entry name" value="LuxR_C_like"/>
    <property type="match status" value="1"/>
</dbReference>
<evidence type="ECO:0000313" key="5">
    <source>
        <dbReference type="EMBL" id="MFC3087087.1"/>
    </source>
</evidence>
<comment type="caution">
    <text evidence="5">The sequence shown here is derived from an EMBL/GenBank/DDBJ whole genome shotgun (WGS) entry which is preliminary data.</text>
</comment>
<dbReference type="Pfam" id="PF00196">
    <property type="entry name" value="GerE"/>
    <property type="match status" value="1"/>
</dbReference>
<dbReference type="EMBL" id="JBHRSM010000024">
    <property type="protein sequence ID" value="MFC3087087.1"/>
    <property type="molecule type" value="Genomic_DNA"/>
</dbReference>
<name>A0ABV7DXE4_9RHOB</name>
<dbReference type="PROSITE" id="PS00622">
    <property type="entry name" value="HTH_LUXR_1"/>
    <property type="match status" value="1"/>
</dbReference>
<keyword evidence="6" id="KW-1185">Reference proteome</keyword>
<protein>
    <submittedName>
        <fullName evidence="5">Response regulator transcription factor</fullName>
    </submittedName>
</protein>
<evidence type="ECO:0000256" key="1">
    <source>
        <dbReference type="ARBA" id="ARBA00023015"/>
    </source>
</evidence>
<keyword evidence="1" id="KW-0805">Transcription regulation</keyword>
<dbReference type="InterPro" id="IPR016032">
    <property type="entry name" value="Sig_transdc_resp-reg_C-effctor"/>
</dbReference>
<sequence length="261" mass="28897">MEQIGAAVAAIGSAACPARLAQLLRAVVPYSYTVIFGYCGSARPLDLWDDFPPEKRKVFVTDYQAGPYLLDPFYLAATSAAQPGLYRLRELAPDRFYQGEYFRNYYAQTGLAEEIAFFSDLGAGAVIVLSLMRADKPFTNRELRALAGMRAVVNAVVGQHWRDIGESFRPAQPRQGDRGRDIEKSFHSFGAGLLTPREREVVEFTLKGHSAEAIGRMLGISPGTVRIHRRNIYGKLRISSQGELFSRFIATLEGLPAFDAP</sequence>
<dbReference type="InterPro" id="IPR000792">
    <property type="entry name" value="Tscrpt_reg_LuxR_C"/>
</dbReference>
<dbReference type="InterPro" id="IPR036388">
    <property type="entry name" value="WH-like_DNA-bd_sf"/>
</dbReference>
<dbReference type="PRINTS" id="PR00038">
    <property type="entry name" value="HTHLUXR"/>
</dbReference>
<keyword evidence="2" id="KW-0238">DNA-binding</keyword>
<evidence type="ECO:0000256" key="2">
    <source>
        <dbReference type="ARBA" id="ARBA00023125"/>
    </source>
</evidence>
<evidence type="ECO:0000259" key="4">
    <source>
        <dbReference type="PROSITE" id="PS50043"/>
    </source>
</evidence>
<evidence type="ECO:0000313" key="6">
    <source>
        <dbReference type="Proteomes" id="UP001595445"/>
    </source>
</evidence>
<dbReference type="SMART" id="SM00421">
    <property type="entry name" value="HTH_LUXR"/>
    <property type="match status" value="1"/>
</dbReference>
<accession>A0ABV7DXE4</accession>
<dbReference type="PANTHER" id="PTHR44688">
    <property type="entry name" value="DNA-BINDING TRANSCRIPTIONAL ACTIVATOR DEVR_DOSR"/>
    <property type="match status" value="1"/>
</dbReference>
<dbReference type="RefSeq" id="WP_242070127.1">
    <property type="nucleotide sequence ID" value="NZ_JAEACP010000007.1"/>
</dbReference>
<dbReference type="PANTHER" id="PTHR44688:SF16">
    <property type="entry name" value="DNA-BINDING TRANSCRIPTIONAL ACTIVATOR DEVR_DOSR"/>
    <property type="match status" value="1"/>
</dbReference>
<gene>
    <name evidence="5" type="ORF">ACFOD6_13630</name>
</gene>
<dbReference type="SUPFAM" id="SSF46894">
    <property type="entry name" value="C-terminal effector domain of the bipartite response regulators"/>
    <property type="match status" value="1"/>
</dbReference>
<keyword evidence="3" id="KW-0804">Transcription</keyword>
<reference evidence="6" key="1">
    <citation type="journal article" date="2019" name="Int. J. Syst. Evol. Microbiol.">
        <title>The Global Catalogue of Microorganisms (GCM) 10K type strain sequencing project: providing services to taxonomists for standard genome sequencing and annotation.</title>
        <authorList>
            <consortium name="The Broad Institute Genomics Platform"/>
            <consortium name="The Broad Institute Genome Sequencing Center for Infectious Disease"/>
            <person name="Wu L."/>
            <person name="Ma J."/>
        </authorList>
    </citation>
    <scope>NUCLEOTIDE SEQUENCE [LARGE SCALE GENOMIC DNA]</scope>
    <source>
        <strain evidence="6">KCTC 62102</strain>
    </source>
</reference>
<organism evidence="5 6">
    <name type="scientific">Tabrizicola soli</name>
    <dbReference type="NCBI Taxonomy" id="2185115"/>
    <lineage>
        <taxon>Bacteria</taxon>
        <taxon>Pseudomonadati</taxon>
        <taxon>Pseudomonadota</taxon>
        <taxon>Alphaproteobacteria</taxon>
        <taxon>Rhodobacterales</taxon>
        <taxon>Paracoccaceae</taxon>
        <taxon>Tabrizicola</taxon>
    </lineage>
</organism>
<feature type="domain" description="HTH luxR-type" evidence="4">
    <location>
        <begin position="187"/>
        <end position="252"/>
    </location>
</feature>
<dbReference type="PROSITE" id="PS50043">
    <property type="entry name" value="HTH_LUXR_2"/>
    <property type="match status" value="1"/>
</dbReference>